<keyword evidence="2" id="KW-1185">Reference proteome</keyword>
<dbReference type="EMBL" id="KZ293653">
    <property type="protein sequence ID" value="PBK94587.1"/>
    <property type="molecule type" value="Genomic_DNA"/>
</dbReference>
<name>A0A2H3DZR4_ARMGA</name>
<protein>
    <submittedName>
        <fullName evidence="1">Uncharacterized protein</fullName>
    </submittedName>
</protein>
<reference evidence="2" key="1">
    <citation type="journal article" date="2017" name="Nat. Ecol. Evol.">
        <title>Genome expansion and lineage-specific genetic innovations in the forest pathogenic fungi Armillaria.</title>
        <authorList>
            <person name="Sipos G."/>
            <person name="Prasanna A.N."/>
            <person name="Walter M.C."/>
            <person name="O'Connor E."/>
            <person name="Balint B."/>
            <person name="Krizsan K."/>
            <person name="Kiss B."/>
            <person name="Hess J."/>
            <person name="Varga T."/>
            <person name="Slot J."/>
            <person name="Riley R."/>
            <person name="Boka B."/>
            <person name="Rigling D."/>
            <person name="Barry K."/>
            <person name="Lee J."/>
            <person name="Mihaltcheva S."/>
            <person name="LaButti K."/>
            <person name="Lipzen A."/>
            <person name="Waldron R."/>
            <person name="Moloney N.M."/>
            <person name="Sperisen C."/>
            <person name="Kredics L."/>
            <person name="Vagvoelgyi C."/>
            <person name="Patrignani A."/>
            <person name="Fitzpatrick D."/>
            <person name="Nagy I."/>
            <person name="Doyle S."/>
            <person name="Anderson J.B."/>
            <person name="Grigoriev I.V."/>
            <person name="Gueldener U."/>
            <person name="Muensterkoetter M."/>
            <person name="Nagy L.G."/>
        </authorList>
    </citation>
    <scope>NUCLEOTIDE SEQUENCE [LARGE SCALE GENOMIC DNA]</scope>
    <source>
        <strain evidence="2">Ar21-2</strain>
    </source>
</reference>
<accession>A0A2H3DZR4</accession>
<evidence type="ECO:0000313" key="1">
    <source>
        <dbReference type="EMBL" id="PBK94587.1"/>
    </source>
</evidence>
<evidence type="ECO:0000313" key="2">
    <source>
        <dbReference type="Proteomes" id="UP000217790"/>
    </source>
</evidence>
<dbReference type="AlphaFoldDB" id="A0A2H3DZR4"/>
<gene>
    <name evidence="1" type="ORF">ARMGADRAFT_1078465</name>
</gene>
<sequence length="62" mass="6792">MSDTSHLPPPDLTCHSTNLGIKLLPEAEYINGIHRESPKLSPILSIHSLYAMNPDPPSDDTI</sequence>
<organism evidence="1 2">
    <name type="scientific">Armillaria gallica</name>
    <name type="common">Bulbous honey fungus</name>
    <name type="synonym">Armillaria bulbosa</name>
    <dbReference type="NCBI Taxonomy" id="47427"/>
    <lineage>
        <taxon>Eukaryota</taxon>
        <taxon>Fungi</taxon>
        <taxon>Dikarya</taxon>
        <taxon>Basidiomycota</taxon>
        <taxon>Agaricomycotina</taxon>
        <taxon>Agaricomycetes</taxon>
        <taxon>Agaricomycetidae</taxon>
        <taxon>Agaricales</taxon>
        <taxon>Marasmiineae</taxon>
        <taxon>Physalacriaceae</taxon>
        <taxon>Armillaria</taxon>
    </lineage>
</organism>
<dbReference type="Proteomes" id="UP000217790">
    <property type="component" value="Unassembled WGS sequence"/>
</dbReference>
<dbReference type="InParanoid" id="A0A2H3DZR4"/>
<proteinExistence type="predicted"/>